<comment type="subcellular location">
    <subcellularLocation>
        <location evidence="1">Membrane</location>
        <topology evidence="1">Multi-pass membrane protein</topology>
    </subcellularLocation>
</comment>
<feature type="transmembrane region" description="Helical" evidence="5">
    <location>
        <begin position="36"/>
        <end position="55"/>
    </location>
</feature>
<dbReference type="Proteomes" id="UP000536442">
    <property type="component" value="Unassembled WGS sequence"/>
</dbReference>
<protein>
    <submittedName>
        <fullName evidence="7">FUSC family protein</fullName>
    </submittedName>
</protein>
<evidence type="ECO:0000256" key="4">
    <source>
        <dbReference type="ARBA" id="ARBA00023136"/>
    </source>
</evidence>
<accession>A0A851HZ61</accession>
<dbReference type="EMBL" id="JABEVQ010000006">
    <property type="protein sequence ID" value="NWN92195.1"/>
    <property type="molecule type" value="Genomic_DNA"/>
</dbReference>
<feature type="domain" description="Integral membrane bound transporter" evidence="6">
    <location>
        <begin position="216"/>
        <end position="342"/>
    </location>
</feature>
<organism evidence="7 8">
    <name type="scientific">Marinobacter adhaerens</name>
    <dbReference type="NCBI Taxonomy" id="1033846"/>
    <lineage>
        <taxon>Bacteria</taxon>
        <taxon>Pseudomonadati</taxon>
        <taxon>Pseudomonadota</taxon>
        <taxon>Gammaproteobacteria</taxon>
        <taxon>Pseudomonadales</taxon>
        <taxon>Marinobacteraceae</taxon>
        <taxon>Marinobacter</taxon>
    </lineage>
</organism>
<feature type="transmembrane region" description="Helical" evidence="5">
    <location>
        <begin position="298"/>
        <end position="317"/>
    </location>
</feature>
<evidence type="ECO:0000256" key="5">
    <source>
        <dbReference type="SAM" id="Phobius"/>
    </source>
</evidence>
<feature type="transmembrane region" description="Helical" evidence="5">
    <location>
        <begin position="164"/>
        <end position="183"/>
    </location>
</feature>
<evidence type="ECO:0000256" key="3">
    <source>
        <dbReference type="ARBA" id="ARBA00022989"/>
    </source>
</evidence>
<gene>
    <name evidence="7" type="ORF">HLV39_11895</name>
</gene>
<dbReference type="AlphaFoldDB" id="A0A851HZ61"/>
<evidence type="ECO:0000313" key="7">
    <source>
        <dbReference type="EMBL" id="NWN92195.1"/>
    </source>
</evidence>
<evidence type="ECO:0000256" key="1">
    <source>
        <dbReference type="ARBA" id="ARBA00004141"/>
    </source>
</evidence>
<keyword evidence="3 5" id="KW-1133">Transmembrane helix</keyword>
<keyword evidence="8" id="KW-1185">Reference proteome</keyword>
<evidence type="ECO:0000313" key="8">
    <source>
        <dbReference type="Proteomes" id="UP000536442"/>
    </source>
</evidence>
<feature type="transmembrane region" description="Helical" evidence="5">
    <location>
        <begin position="260"/>
        <end position="286"/>
    </location>
</feature>
<sequence length="365" mass="39151">MKKVSKRRFTLRLLLNRHQISESVALSPQPGRRNSMLAGLQVAITALIALPLIQLSPYSHLIGFASLGTLVALFGRFAPRAKRGWIVFLCLLCQSLTVFSMSTAVWAGVPVEGQLLLLALMCGILFYLVTAGDFGPPGALIFVFAASVSMAEVDSFTLVLQRTAATAVAAMLAWCVCMVTEILRERSFSAEVPAGGAQSLRKQAVAVTRIIIGSGVAGFIAYGYGGQYPGWAAMGAVAVLQGAHLHITMNRALQRSVGNIVGATLAGAILLMEPSIWTVIFLVSFLCFATEVIIGSNYGLGQILVTPMALFMSYLAMPEFAGVAMAQERVLDTVTGAATGMIFAVAFSTMDDRRYLARHHVKRRR</sequence>
<comment type="caution">
    <text evidence="7">The sequence shown here is derived from an EMBL/GenBank/DDBJ whole genome shotgun (WGS) entry which is preliminary data.</text>
</comment>
<keyword evidence="2 5" id="KW-0812">Transmembrane</keyword>
<feature type="transmembrane region" description="Helical" evidence="5">
    <location>
        <begin position="115"/>
        <end position="132"/>
    </location>
</feature>
<feature type="transmembrane region" description="Helical" evidence="5">
    <location>
        <begin position="61"/>
        <end position="78"/>
    </location>
</feature>
<keyword evidence="4 5" id="KW-0472">Membrane</keyword>
<reference evidence="7 8" key="1">
    <citation type="submission" date="2020-03" db="EMBL/GenBank/DDBJ databases">
        <title>Metagenomic, metatranscriptomic, and metabolomic analyses revealed the key microbes and metabolic features during the fermentation of ganjang, Korean traditional soy sauce.</title>
        <authorList>
            <person name="Chun B.H."/>
            <person name="Jeon C.O."/>
        </authorList>
    </citation>
    <scope>NUCLEOTIDE SEQUENCE [LARGE SCALE GENOMIC DNA]</scope>
    <source>
        <strain evidence="7 8">KG14</strain>
    </source>
</reference>
<feature type="transmembrane region" description="Helical" evidence="5">
    <location>
        <begin position="329"/>
        <end position="350"/>
    </location>
</feature>
<feature type="transmembrane region" description="Helical" evidence="5">
    <location>
        <begin position="204"/>
        <end position="224"/>
    </location>
</feature>
<dbReference type="Pfam" id="PF13515">
    <property type="entry name" value="FUSC_2"/>
    <property type="match status" value="1"/>
</dbReference>
<evidence type="ECO:0000256" key="2">
    <source>
        <dbReference type="ARBA" id="ARBA00022692"/>
    </source>
</evidence>
<proteinExistence type="predicted"/>
<evidence type="ECO:0000259" key="6">
    <source>
        <dbReference type="Pfam" id="PF13515"/>
    </source>
</evidence>
<dbReference type="InterPro" id="IPR049453">
    <property type="entry name" value="Memb_transporter_dom"/>
</dbReference>
<dbReference type="GO" id="GO:0016020">
    <property type="term" value="C:membrane"/>
    <property type="evidence" value="ECO:0007669"/>
    <property type="project" value="UniProtKB-SubCell"/>
</dbReference>
<feature type="transmembrane region" description="Helical" evidence="5">
    <location>
        <begin position="139"/>
        <end position="158"/>
    </location>
</feature>
<name>A0A851HZ61_9GAMM</name>
<feature type="transmembrane region" description="Helical" evidence="5">
    <location>
        <begin position="85"/>
        <end position="109"/>
    </location>
</feature>